<dbReference type="AlphaFoldDB" id="A0A0E0G2P8"/>
<reference evidence="1" key="2">
    <citation type="submission" date="2018-04" db="EMBL/GenBank/DDBJ databases">
        <title>OnivRS2 (Oryza nivara Reference Sequence Version 2).</title>
        <authorList>
            <person name="Zhang J."/>
            <person name="Kudrna D."/>
            <person name="Lee S."/>
            <person name="Talag J."/>
            <person name="Rajasekar S."/>
            <person name="Welchert J."/>
            <person name="Hsing Y.-I."/>
            <person name="Wing R.A."/>
        </authorList>
    </citation>
    <scope>NUCLEOTIDE SEQUENCE [LARGE SCALE GENOMIC DNA]</scope>
    <source>
        <strain evidence="1">SL10</strain>
    </source>
</reference>
<dbReference type="HOGENOM" id="CLU_2964903_0_0_1"/>
<dbReference type="Gramene" id="ONIVA02G07510.1">
    <property type="protein sequence ID" value="ONIVA02G07510.1"/>
    <property type="gene ID" value="ONIVA02G07510"/>
</dbReference>
<keyword evidence="2" id="KW-1185">Reference proteome</keyword>
<dbReference type="Proteomes" id="UP000006591">
    <property type="component" value="Chromosome 2"/>
</dbReference>
<evidence type="ECO:0000313" key="2">
    <source>
        <dbReference type="Proteomes" id="UP000006591"/>
    </source>
</evidence>
<organism evidence="1">
    <name type="scientific">Oryza nivara</name>
    <name type="common">Indian wild rice</name>
    <name type="synonym">Oryza sativa f. spontanea</name>
    <dbReference type="NCBI Taxonomy" id="4536"/>
    <lineage>
        <taxon>Eukaryota</taxon>
        <taxon>Viridiplantae</taxon>
        <taxon>Streptophyta</taxon>
        <taxon>Embryophyta</taxon>
        <taxon>Tracheophyta</taxon>
        <taxon>Spermatophyta</taxon>
        <taxon>Magnoliopsida</taxon>
        <taxon>Liliopsida</taxon>
        <taxon>Poales</taxon>
        <taxon>Poaceae</taxon>
        <taxon>BOP clade</taxon>
        <taxon>Oryzoideae</taxon>
        <taxon>Oryzeae</taxon>
        <taxon>Oryzinae</taxon>
        <taxon>Oryza</taxon>
    </lineage>
</organism>
<proteinExistence type="predicted"/>
<accession>A0A0E0G2P8</accession>
<name>A0A0E0G2P8_ORYNI</name>
<reference evidence="1" key="1">
    <citation type="submission" date="2015-04" db="UniProtKB">
        <authorList>
            <consortium name="EnsemblPlants"/>
        </authorList>
    </citation>
    <scope>IDENTIFICATION</scope>
    <source>
        <strain evidence="1">SL10</strain>
    </source>
</reference>
<dbReference type="EnsemblPlants" id="ONIVA02G07510.1">
    <property type="protein sequence ID" value="ONIVA02G07510.1"/>
    <property type="gene ID" value="ONIVA02G07510"/>
</dbReference>
<sequence>MGMGVKENLCKIMVMTAFASNMAKFCPMHDLGPLEKESYALGFLASLDTPFGKRPQNTN</sequence>
<protein>
    <submittedName>
        <fullName evidence="1">Uncharacterized protein</fullName>
    </submittedName>
</protein>
<evidence type="ECO:0000313" key="1">
    <source>
        <dbReference type="EnsemblPlants" id="ONIVA02G07510.1"/>
    </source>
</evidence>